<keyword evidence="17" id="KW-0325">Glycoprotein</keyword>
<comment type="catalytic activity">
    <reaction evidence="19">
        <text>Ca(2+)(in) + 3 Na(+)(out) = Ca(2+)(out) + 3 Na(+)(in)</text>
        <dbReference type="Rhea" id="RHEA:69955"/>
        <dbReference type="ChEBI" id="CHEBI:29101"/>
        <dbReference type="ChEBI" id="CHEBI:29108"/>
    </reaction>
</comment>
<dbReference type="InterPro" id="IPR004837">
    <property type="entry name" value="NaCa_Exmemb"/>
</dbReference>
<dbReference type="InterPro" id="IPR003644">
    <property type="entry name" value="Calx_beta"/>
</dbReference>
<evidence type="ECO:0000313" key="22">
    <source>
        <dbReference type="Proteomes" id="UP000695022"/>
    </source>
</evidence>
<keyword evidence="15" id="KW-0406">Ion transport</keyword>
<evidence type="ECO:0000256" key="20">
    <source>
        <dbReference type="SAM" id="Phobius"/>
    </source>
</evidence>
<evidence type="ECO:0000256" key="3">
    <source>
        <dbReference type="ARBA" id="ARBA00022448"/>
    </source>
</evidence>
<evidence type="ECO:0000256" key="8">
    <source>
        <dbReference type="ARBA" id="ARBA00022723"/>
    </source>
</evidence>
<feature type="transmembrane region" description="Helical" evidence="20">
    <location>
        <begin position="439"/>
        <end position="459"/>
    </location>
</feature>
<keyword evidence="3" id="KW-0813">Transport</keyword>
<feature type="transmembrane region" description="Helical" evidence="20">
    <location>
        <begin position="408"/>
        <end position="427"/>
    </location>
</feature>
<keyword evidence="12" id="KW-0112">Calmodulin-binding</keyword>
<evidence type="ECO:0000256" key="7">
    <source>
        <dbReference type="ARBA" id="ARBA00022692"/>
    </source>
</evidence>
<dbReference type="Proteomes" id="UP000695022">
    <property type="component" value="Unplaced"/>
</dbReference>
<dbReference type="SMART" id="SM00237">
    <property type="entry name" value="Calx_beta"/>
    <property type="match status" value="1"/>
</dbReference>
<keyword evidence="5" id="KW-1003">Cell membrane</keyword>
<organism evidence="22 23">
    <name type="scientific">Priapulus caudatus</name>
    <name type="common">Priapulid worm</name>
    <dbReference type="NCBI Taxonomy" id="37621"/>
    <lineage>
        <taxon>Eukaryota</taxon>
        <taxon>Metazoa</taxon>
        <taxon>Ecdysozoa</taxon>
        <taxon>Scalidophora</taxon>
        <taxon>Priapulida</taxon>
        <taxon>Priapulimorpha</taxon>
        <taxon>Priapulimorphida</taxon>
        <taxon>Priapulidae</taxon>
        <taxon>Priapulus</taxon>
    </lineage>
</organism>
<evidence type="ECO:0000256" key="19">
    <source>
        <dbReference type="ARBA" id="ARBA00033667"/>
    </source>
</evidence>
<keyword evidence="14" id="KW-0915">Sodium</keyword>
<evidence type="ECO:0000256" key="4">
    <source>
        <dbReference type="ARBA" id="ARBA00022449"/>
    </source>
</evidence>
<evidence type="ECO:0000256" key="14">
    <source>
        <dbReference type="ARBA" id="ARBA00023053"/>
    </source>
</evidence>
<keyword evidence="13 20" id="KW-1133">Transmembrane helix</keyword>
<evidence type="ECO:0000313" key="23">
    <source>
        <dbReference type="RefSeq" id="XP_014673050.1"/>
    </source>
</evidence>
<dbReference type="PANTHER" id="PTHR11878">
    <property type="entry name" value="SODIUM/CALCIUM EXCHANGER"/>
    <property type="match status" value="1"/>
</dbReference>
<dbReference type="Gene3D" id="2.60.40.2030">
    <property type="match status" value="1"/>
</dbReference>
<evidence type="ECO:0000256" key="6">
    <source>
        <dbReference type="ARBA" id="ARBA00022568"/>
    </source>
</evidence>
<evidence type="ECO:0000256" key="15">
    <source>
        <dbReference type="ARBA" id="ARBA00023065"/>
    </source>
</evidence>
<sequence length="506" mass="54805">MGGDGRQELNQFPGITAEDAARLAAARLQETTHHDPGWYRVSAIRSITGGRRVMPTMEERLQDVYDLLKKHAAGQPEEVEGADSPDVVPKVLPVVESNDAIVEFAVSSYAVMESVSTVSIIVCRHGNTQNTVIVRPNSSLSLVVTEPGVFEFERPSVLVKESVGVSQVPVVRKNGADGRVTLNWRSRSKSAIDGKDFIGGEGTVTFEHGELNKMIEIPIINDQDVEKDENFELVLYGASAGATLGPTKRTIVTIVNDDDFNSMVSRVVMMTKVNMDSLRVGSDSWQSQFHDAMNVNGGDVENATPFDYLMHFFTFGWKILFALIPPPTILGGWLCFCISLMMIGILTAIVGDLAGIFGCLIGLDDSVTAITLVALGTSLPDLFASKQAATMERYADNSIGNVTGSNSVNVFLGLGLPWVIASIYWAAQDKPFNVPSGSLTFSVALYTIAAVICISLLLLRRYVPVFGGSELGGRVPQKYATAAVLITLWFTYVVLSSLKVYGHILL</sequence>
<keyword evidence="22" id="KW-1185">Reference proteome</keyword>
<dbReference type="PANTHER" id="PTHR11878:SF76">
    <property type="entry name" value="CALX-BETA DOMAIN-CONTAINING PROTEIN"/>
    <property type="match status" value="1"/>
</dbReference>
<dbReference type="PRINTS" id="PR01259">
    <property type="entry name" value="NACAEXCHNGR"/>
</dbReference>
<keyword evidence="8" id="KW-0479">Metal-binding</keyword>
<keyword evidence="16 20" id="KW-0472">Membrane</keyword>
<keyword evidence="10" id="KW-0677">Repeat</keyword>
<evidence type="ECO:0000256" key="11">
    <source>
        <dbReference type="ARBA" id="ARBA00022837"/>
    </source>
</evidence>
<evidence type="ECO:0000259" key="21">
    <source>
        <dbReference type="SMART" id="SM00237"/>
    </source>
</evidence>
<dbReference type="GeneID" id="106813433"/>
<evidence type="ECO:0000256" key="12">
    <source>
        <dbReference type="ARBA" id="ARBA00022860"/>
    </source>
</evidence>
<dbReference type="InterPro" id="IPR004836">
    <property type="entry name" value="Na_Ca_Ex"/>
</dbReference>
<dbReference type="InterPro" id="IPR044880">
    <property type="entry name" value="NCX_ion-bd_dom_sf"/>
</dbReference>
<keyword evidence="18" id="KW-0739">Sodium transport</keyword>
<name>A0ABM1ELH9_PRICU</name>
<dbReference type="InterPro" id="IPR038081">
    <property type="entry name" value="CalX-like_sf"/>
</dbReference>
<evidence type="ECO:0000256" key="17">
    <source>
        <dbReference type="ARBA" id="ARBA00023180"/>
    </source>
</evidence>
<evidence type="ECO:0000256" key="13">
    <source>
        <dbReference type="ARBA" id="ARBA00022989"/>
    </source>
</evidence>
<feature type="transmembrane region" description="Helical" evidence="20">
    <location>
        <begin position="308"/>
        <end position="326"/>
    </location>
</feature>
<evidence type="ECO:0000256" key="1">
    <source>
        <dbReference type="ARBA" id="ARBA00004651"/>
    </source>
</evidence>
<dbReference type="RefSeq" id="XP_014673050.1">
    <property type="nucleotide sequence ID" value="XM_014817564.1"/>
</dbReference>
<dbReference type="Pfam" id="PF03160">
    <property type="entry name" value="Calx-beta"/>
    <property type="match status" value="2"/>
</dbReference>
<proteinExistence type="inferred from homology"/>
<accession>A0ABM1ELH9</accession>
<keyword evidence="7 20" id="KW-0812">Transmembrane</keyword>
<keyword evidence="4" id="KW-0050">Antiport</keyword>
<evidence type="ECO:0000256" key="18">
    <source>
        <dbReference type="ARBA" id="ARBA00023201"/>
    </source>
</evidence>
<feature type="transmembrane region" description="Helical" evidence="20">
    <location>
        <begin position="479"/>
        <end position="501"/>
    </location>
</feature>
<dbReference type="Gene3D" id="1.20.1420.30">
    <property type="entry name" value="NCX, central ion-binding region"/>
    <property type="match status" value="1"/>
</dbReference>
<evidence type="ECO:0000256" key="2">
    <source>
        <dbReference type="ARBA" id="ARBA00007489"/>
    </source>
</evidence>
<reference evidence="23" key="1">
    <citation type="submission" date="2025-08" db="UniProtKB">
        <authorList>
            <consortium name="RefSeq"/>
        </authorList>
    </citation>
    <scope>IDENTIFICATION</scope>
</reference>
<feature type="domain" description="Calx-beta" evidence="21">
    <location>
        <begin position="129"/>
        <end position="236"/>
    </location>
</feature>
<evidence type="ECO:0000256" key="9">
    <source>
        <dbReference type="ARBA" id="ARBA00022729"/>
    </source>
</evidence>
<evidence type="ECO:0000256" key="5">
    <source>
        <dbReference type="ARBA" id="ARBA00022475"/>
    </source>
</evidence>
<keyword evidence="11" id="KW-0106">Calcium</keyword>
<feature type="transmembrane region" description="Helical" evidence="20">
    <location>
        <begin position="333"/>
        <end position="363"/>
    </location>
</feature>
<dbReference type="Pfam" id="PF01699">
    <property type="entry name" value="Na_Ca_ex"/>
    <property type="match status" value="1"/>
</dbReference>
<comment type="subcellular location">
    <subcellularLocation>
        <location evidence="1">Cell membrane</location>
        <topology evidence="1">Multi-pass membrane protein</topology>
    </subcellularLocation>
</comment>
<evidence type="ECO:0000256" key="10">
    <source>
        <dbReference type="ARBA" id="ARBA00022737"/>
    </source>
</evidence>
<protein>
    <submittedName>
        <fullName evidence="23">Sodium/calcium exchanger 3-like</fullName>
    </submittedName>
</protein>
<keyword evidence="9" id="KW-0732">Signal</keyword>
<dbReference type="SUPFAM" id="SSF141072">
    <property type="entry name" value="CalX-like"/>
    <property type="match status" value="1"/>
</dbReference>
<keyword evidence="6" id="KW-0109">Calcium transport</keyword>
<comment type="similarity">
    <text evidence="2">Belongs to the Ca(2+):cation antiporter (CaCA) (TC 2.A.19) family. SLC8 subfamily.</text>
</comment>
<dbReference type="InterPro" id="IPR051171">
    <property type="entry name" value="CaCA"/>
</dbReference>
<evidence type="ECO:0000256" key="16">
    <source>
        <dbReference type="ARBA" id="ARBA00023136"/>
    </source>
</evidence>
<gene>
    <name evidence="23" type="primary">LOC106813433</name>
</gene>